<feature type="transmembrane region" description="Helical" evidence="7">
    <location>
        <begin position="69"/>
        <end position="92"/>
    </location>
</feature>
<feature type="transmembrane region" description="Helical" evidence="7">
    <location>
        <begin position="104"/>
        <end position="122"/>
    </location>
</feature>
<gene>
    <name evidence="9" type="primary">nanT_2</name>
    <name evidence="9" type="ORF">LMG9964_02221</name>
</gene>
<keyword evidence="4 7" id="KW-0812">Transmembrane</keyword>
<sequence length="564" mass="59853">MSLNHSTADLAVAESEPSGHVATSPRAKLYRVVLAGSLGTCFEAYDLFLVGTLAAVIGRQFFSGVSPTAALIFTLLGFAAGYLVRPVGAVFFGLIGDRLGRKRVFLVTVALMGLATFAIGLLPTYAQVGFLAPAAFVALRLVQGFALGGEAGGAMIYVAEHVPESRRAFYTSWVQIAPVTGLLLSQLIVQATRSAFGQAVFLDWAWRIPFLLSLVLLALSLWVRTRMGESPEFERLRNEEEISRAPLKEALTGRRNIAAMVCSMFALGPGAAVAFYCAFFYTPFFLTEVLRLDQDTTSLLTIGALVVSMPIFIVFGALSDRFDRKSVICAGFILVVVGYPAIYKGLTHFANPALEQASRSSPVVVIADPEECSTQFNMLGTSKFHTSCDIAKSALVRAGVSYTNEPGRLGAPAIVRVGEHVIASYDAGAPDASAKGKTFTASLTTALDAAGYPRKADPAQVNATMVFVLLVALGALAGMTYGPLAAAMTDLFHARVRFTALSLSYHIGFGWTGGFLPAAAFAIVAANGDMYAGLAYPRAAALIGAIFVVAFMLATRTGRLNHDT</sequence>
<keyword evidence="3" id="KW-1003">Cell membrane</keyword>
<dbReference type="Pfam" id="PF07690">
    <property type="entry name" value="MFS_1"/>
    <property type="match status" value="1"/>
</dbReference>
<dbReference type="SUPFAM" id="SSF103473">
    <property type="entry name" value="MFS general substrate transporter"/>
    <property type="match status" value="1"/>
</dbReference>
<evidence type="ECO:0000259" key="8">
    <source>
        <dbReference type="PROSITE" id="PS50850"/>
    </source>
</evidence>
<feature type="domain" description="Major facilitator superfamily (MFS) profile" evidence="8">
    <location>
        <begin position="32"/>
        <end position="556"/>
    </location>
</feature>
<dbReference type="InterPro" id="IPR011701">
    <property type="entry name" value="MFS"/>
</dbReference>
<feature type="transmembrane region" description="Helical" evidence="7">
    <location>
        <begin position="463"/>
        <end position="486"/>
    </location>
</feature>
<feature type="transmembrane region" description="Helical" evidence="7">
    <location>
        <begin position="498"/>
        <end position="523"/>
    </location>
</feature>
<keyword evidence="5 7" id="KW-1133">Transmembrane helix</keyword>
<evidence type="ECO:0000313" key="10">
    <source>
        <dbReference type="Proteomes" id="UP000494102"/>
    </source>
</evidence>
<dbReference type="AlphaFoldDB" id="A0A6J5K490"/>
<dbReference type="PANTHER" id="PTHR43045">
    <property type="entry name" value="SHIKIMATE TRANSPORTER"/>
    <property type="match status" value="1"/>
</dbReference>
<dbReference type="PROSITE" id="PS50850">
    <property type="entry name" value="MFS"/>
    <property type="match status" value="1"/>
</dbReference>
<dbReference type="InterPro" id="IPR036259">
    <property type="entry name" value="MFS_trans_sf"/>
</dbReference>
<dbReference type="PROSITE" id="PS00217">
    <property type="entry name" value="SUGAR_TRANSPORT_2"/>
    <property type="match status" value="1"/>
</dbReference>
<name>A0A6J5K490_9BURK</name>
<protein>
    <submittedName>
        <fullName evidence="9">Sialic acid transporter NanT</fullName>
    </submittedName>
</protein>
<evidence type="ECO:0000256" key="6">
    <source>
        <dbReference type="ARBA" id="ARBA00023136"/>
    </source>
</evidence>
<feature type="transmembrane region" description="Helical" evidence="7">
    <location>
        <begin position="204"/>
        <end position="223"/>
    </location>
</feature>
<keyword evidence="6 7" id="KW-0472">Membrane</keyword>
<evidence type="ECO:0000256" key="7">
    <source>
        <dbReference type="SAM" id="Phobius"/>
    </source>
</evidence>
<dbReference type="GeneID" id="27797224"/>
<dbReference type="Proteomes" id="UP000494102">
    <property type="component" value="Unassembled WGS sequence"/>
</dbReference>
<feature type="transmembrane region" description="Helical" evidence="7">
    <location>
        <begin position="298"/>
        <end position="319"/>
    </location>
</feature>
<feature type="transmembrane region" description="Helical" evidence="7">
    <location>
        <begin position="32"/>
        <end position="57"/>
    </location>
</feature>
<feature type="transmembrane region" description="Helical" evidence="7">
    <location>
        <begin position="326"/>
        <end position="343"/>
    </location>
</feature>
<keyword evidence="2" id="KW-0813">Transport</keyword>
<evidence type="ECO:0000256" key="5">
    <source>
        <dbReference type="ARBA" id="ARBA00022989"/>
    </source>
</evidence>
<dbReference type="PANTHER" id="PTHR43045:SF7">
    <property type="entry name" value="MAJOR FACILITATOR SUPERFAMILY TRANSPORTER"/>
    <property type="match status" value="1"/>
</dbReference>
<dbReference type="GO" id="GO:0022857">
    <property type="term" value="F:transmembrane transporter activity"/>
    <property type="evidence" value="ECO:0007669"/>
    <property type="project" value="InterPro"/>
</dbReference>
<feature type="transmembrane region" description="Helical" evidence="7">
    <location>
        <begin position="168"/>
        <end position="189"/>
    </location>
</feature>
<evidence type="ECO:0000256" key="4">
    <source>
        <dbReference type="ARBA" id="ARBA00022692"/>
    </source>
</evidence>
<organism evidence="9 10">
    <name type="scientific">Paraburkholderia phenoliruptrix</name>
    <dbReference type="NCBI Taxonomy" id="252970"/>
    <lineage>
        <taxon>Bacteria</taxon>
        <taxon>Pseudomonadati</taxon>
        <taxon>Pseudomonadota</taxon>
        <taxon>Betaproteobacteria</taxon>
        <taxon>Burkholderiales</taxon>
        <taxon>Burkholderiaceae</taxon>
        <taxon>Paraburkholderia</taxon>
    </lineage>
</organism>
<dbReference type="InterPro" id="IPR020846">
    <property type="entry name" value="MFS_dom"/>
</dbReference>
<proteinExistence type="predicted"/>
<feature type="transmembrane region" description="Helical" evidence="7">
    <location>
        <begin position="535"/>
        <end position="554"/>
    </location>
</feature>
<dbReference type="EMBL" id="CADILN010000002">
    <property type="protein sequence ID" value="CAB4048580.1"/>
    <property type="molecule type" value="Genomic_DNA"/>
</dbReference>
<evidence type="ECO:0000256" key="2">
    <source>
        <dbReference type="ARBA" id="ARBA00022448"/>
    </source>
</evidence>
<dbReference type="Gene3D" id="1.20.1250.20">
    <property type="entry name" value="MFS general substrate transporter like domains"/>
    <property type="match status" value="2"/>
</dbReference>
<dbReference type="GO" id="GO:0005886">
    <property type="term" value="C:plasma membrane"/>
    <property type="evidence" value="ECO:0007669"/>
    <property type="project" value="UniProtKB-SubCell"/>
</dbReference>
<accession>A0A6J5K490</accession>
<feature type="transmembrane region" description="Helical" evidence="7">
    <location>
        <begin position="257"/>
        <end position="286"/>
    </location>
</feature>
<dbReference type="RefSeq" id="WP_015002840.1">
    <property type="nucleotide sequence ID" value="NZ_CADILN010000002.1"/>
</dbReference>
<reference evidence="9 10" key="1">
    <citation type="submission" date="2020-04" db="EMBL/GenBank/DDBJ databases">
        <authorList>
            <person name="De Canck E."/>
        </authorList>
    </citation>
    <scope>NUCLEOTIDE SEQUENCE [LARGE SCALE GENOMIC DNA]</scope>
    <source>
        <strain evidence="9 10">LMG 9964</strain>
    </source>
</reference>
<evidence type="ECO:0000313" key="9">
    <source>
        <dbReference type="EMBL" id="CAB4048580.1"/>
    </source>
</evidence>
<dbReference type="InterPro" id="IPR005829">
    <property type="entry name" value="Sugar_transporter_CS"/>
</dbReference>
<feature type="transmembrane region" description="Helical" evidence="7">
    <location>
        <begin position="128"/>
        <end position="147"/>
    </location>
</feature>
<evidence type="ECO:0000256" key="1">
    <source>
        <dbReference type="ARBA" id="ARBA00004651"/>
    </source>
</evidence>
<evidence type="ECO:0000256" key="3">
    <source>
        <dbReference type="ARBA" id="ARBA00022475"/>
    </source>
</evidence>
<comment type="subcellular location">
    <subcellularLocation>
        <location evidence="1">Cell membrane</location>
        <topology evidence="1">Multi-pass membrane protein</topology>
    </subcellularLocation>
</comment>